<feature type="domain" description="ABC transporter" evidence="5">
    <location>
        <begin position="480"/>
        <end position="705"/>
    </location>
</feature>
<evidence type="ECO:0000256" key="1">
    <source>
        <dbReference type="ARBA" id="ARBA00022737"/>
    </source>
</evidence>
<name>A0A2C5ZRP0_9HYPO</name>
<dbReference type="GO" id="GO:0016887">
    <property type="term" value="F:ATP hydrolysis activity"/>
    <property type="evidence" value="ECO:0007669"/>
    <property type="project" value="InterPro"/>
</dbReference>
<organism evidence="6 7">
    <name type="scientific">Ophiocordyceps australis</name>
    <dbReference type="NCBI Taxonomy" id="1399860"/>
    <lineage>
        <taxon>Eukaryota</taxon>
        <taxon>Fungi</taxon>
        <taxon>Dikarya</taxon>
        <taxon>Ascomycota</taxon>
        <taxon>Pezizomycotina</taxon>
        <taxon>Sordariomycetes</taxon>
        <taxon>Hypocreomycetidae</taxon>
        <taxon>Hypocreales</taxon>
        <taxon>Ophiocordycipitaceae</taxon>
        <taxon>Ophiocordyceps</taxon>
    </lineage>
</organism>
<dbReference type="OrthoDB" id="2110130at2759"/>
<protein>
    <recommendedName>
        <fullName evidence="5">ABC transporter domain-containing protein</fullName>
    </recommendedName>
</protein>
<dbReference type="InterPro" id="IPR050611">
    <property type="entry name" value="ABCF"/>
</dbReference>
<dbReference type="CDD" id="cd03221">
    <property type="entry name" value="ABCF_EF-3"/>
    <property type="match status" value="1"/>
</dbReference>
<feature type="coiled-coil region" evidence="4">
    <location>
        <begin position="203"/>
        <end position="246"/>
    </location>
</feature>
<sequence>MTSMSCESVATILCTAKQTRFHIDSPNHGELDIDGLSITVKTSDNASTKAKAKRGSDGVELLSNARLRLKQGQRYALVGQNGTGKSTLLKAIADKLIPGIPEETRVTILQQTRLTDEAHDAGSEQQAQMSVVQQVIDRATARDTMEQEIQLLSRALQSADAQCSPVKALRALKHERLQKHLFVLDKNARLRSGARGMQARKALVAHEKLVAQSQSRLQEAEADLAAETIEAETQEATDLLAELQLQVEPQRMAEMEARAKKVLGGLGFSDQRMEQPVGSMSGGWHMRASLAAALLQETDLLMLDEPTNFLDLLAIIWLQRYLCFDKDTAPTLIVVSHDRDFVTGLCTDLLVLRDRQITAFHGDLAAFEASQAERKLWLRNMKEAHDRQRAHVERTIQQNLKVGRANDDMARIRQAKSRQKRLDDRWGMQVNARGGRFKLNRDLPGYHASARNQLEVAPEERPVVIVLPEPPDLRFPGSLLSLDDASFCYPGAPRGNLVLDAASLTVAMGDRIGILGLNGSGKSTLLRLLVQEARPTSGVAASHPRLRLGYYSQHAIQHLKALGRAEPSLTALALLAREAGSELSESHVRGLLSQLGLPGRLASHVPLHRLSGGQLVRCQLARLFWRRPHCLVLDEVSTHLDYETVTALRIAIHHWEGAVVLVSHDRWFMRGAIEASFDDQADLDTDRDSLHSQDQEDEPPRRRVVYRLHAGKLAMLDNGVDQFERLMEKKAQRLLRG</sequence>
<evidence type="ECO:0000259" key="5">
    <source>
        <dbReference type="PROSITE" id="PS50893"/>
    </source>
</evidence>
<keyword evidence="7" id="KW-1185">Reference proteome</keyword>
<accession>A0A2C5ZRP0</accession>
<dbReference type="InterPro" id="IPR003439">
    <property type="entry name" value="ABC_transporter-like_ATP-bd"/>
</dbReference>
<dbReference type="InterPro" id="IPR032781">
    <property type="entry name" value="ABC_tran_Xtn"/>
</dbReference>
<dbReference type="GO" id="GO:0005524">
    <property type="term" value="F:ATP binding"/>
    <property type="evidence" value="ECO:0007669"/>
    <property type="project" value="UniProtKB-KW"/>
</dbReference>
<evidence type="ECO:0000256" key="2">
    <source>
        <dbReference type="ARBA" id="ARBA00022741"/>
    </source>
</evidence>
<evidence type="ECO:0000313" key="7">
    <source>
        <dbReference type="Proteomes" id="UP000224854"/>
    </source>
</evidence>
<dbReference type="Pfam" id="PF00005">
    <property type="entry name" value="ABC_tran"/>
    <property type="match status" value="2"/>
</dbReference>
<dbReference type="InterPro" id="IPR003593">
    <property type="entry name" value="AAA+_ATPase"/>
</dbReference>
<dbReference type="Pfam" id="PF12848">
    <property type="entry name" value="ABC_tran_Xtn"/>
    <property type="match status" value="1"/>
</dbReference>
<evidence type="ECO:0000256" key="3">
    <source>
        <dbReference type="ARBA" id="ARBA00022840"/>
    </source>
</evidence>
<dbReference type="PROSITE" id="PS50893">
    <property type="entry name" value="ABC_TRANSPORTER_2"/>
    <property type="match status" value="2"/>
</dbReference>
<evidence type="ECO:0000256" key="4">
    <source>
        <dbReference type="SAM" id="Coils"/>
    </source>
</evidence>
<gene>
    <name evidence="6" type="ORF">CDD82_5819</name>
</gene>
<dbReference type="PANTHER" id="PTHR19211:SF135">
    <property type="entry name" value="ATPASE, PUTATIVE (AFU_ORTHOLOGUE AFUA_1G16440)-RELATED"/>
    <property type="match status" value="1"/>
</dbReference>
<proteinExistence type="predicted"/>
<dbReference type="SUPFAM" id="SSF52540">
    <property type="entry name" value="P-loop containing nucleoside triphosphate hydrolases"/>
    <property type="match status" value="2"/>
</dbReference>
<dbReference type="Gene3D" id="3.40.50.300">
    <property type="entry name" value="P-loop containing nucleotide triphosphate hydrolases"/>
    <property type="match status" value="3"/>
</dbReference>
<dbReference type="EMBL" id="NJEU01000056">
    <property type="protein sequence ID" value="PHH82483.1"/>
    <property type="molecule type" value="Genomic_DNA"/>
</dbReference>
<comment type="caution">
    <text evidence="6">The sequence shown here is derived from an EMBL/GenBank/DDBJ whole genome shotgun (WGS) entry which is preliminary data.</text>
</comment>
<dbReference type="PANTHER" id="PTHR19211">
    <property type="entry name" value="ATP-BINDING TRANSPORT PROTEIN-RELATED"/>
    <property type="match status" value="1"/>
</dbReference>
<reference evidence="6 7" key="1">
    <citation type="submission" date="2017-06" db="EMBL/GenBank/DDBJ databases">
        <title>Ant-infecting Ophiocordyceps genomes reveal a high diversity of potential behavioral manipulation genes and a possible major role for enterotoxins.</title>
        <authorList>
            <person name="De Bekker C."/>
            <person name="Evans H.C."/>
            <person name="Brachmann A."/>
            <person name="Hughes D.P."/>
        </authorList>
    </citation>
    <scope>NUCLEOTIDE SEQUENCE [LARGE SCALE GENOMIC DNA]</scope>
    <source>
        <strain evidence="6 7">1348a</strain>
    </source>
</reference>
<dbReference type="Proteomes" id="UP000224854">
    <property type="component" value="Unassembled WGS sequence"/>
</dbReference>
<dbReference type="SMART" id="SM00382">
    <property type="entry name" value="AAA"/>
    <property type="match status" value="2"/>
</dbReference>
<keyword evidence="2" id="KW-0547">Nucleotide-binding</keyword>
<evidence type="ECO:0000313" key="6">
    <source>
        <dbReference type="EMBL" id="PHH82483.1"/>
    </source>
</evidence>
<dbReference type="AlphaFoldDB" id="A0A2C5ZRP0"/>
<keyword evidence="4" id="KW-0175">Coiled coil</keyword>
<dbReference type="InterPro" id="IPR027417">
    <property type="entry name" value="P-loop_NTPase"/>
</dbReference>
<keyword evidence="3" id="KW-0067">ATP-binding</keyword>
<keyword evidence="1" id="KW-0677">Repeat</keyword>
<feature type="domain" description="ABC transporter" evidence="5">
    <location>
        <begin position="40"/>
        <end position="379"/>
    </location>
</feature>